<accession>A0A2A4I663</accession>
<sequence length="106" mass="11397">MLMGRAGSGAARRWRIRPAAWAMTARCLTAFLGNYAFAATAASLTARLLPIARVEATAWAMILSFLLYAIVGLWCFAEARLARVAGVVWGGALLMGAAVWWIGVRP</sequence>
<comment type="caution">
    <text evidence="2">The sequence shown here is derived from an EMBL/GenBank/DDBJ whole genome shotgun (WGS) entry which is preliminary data.</text>
</comment>
<evidence type="ECO:0000313" key="3">
    <source>
        <dbReference type="Proteomes" id="UP000218323"/>
    </source>
</evidence>
<protein>
    <recommendedName>
        <fullName evidence="4">Iron transporter</fullName>
    </recommendedName>
</protein>
<dbReference type="Proteomes" id="UP000218323">
    <property type="component" value="Unassembled WGS sequence"/>
</dbReference>
<name>A0A2A4I663_9SPHN</name>
<reference evidence="2 3" key="1">
    <citation type="submission" date="2017-09" db="EMBL/GenBank/DDBJ databases">
        <title>Sphingomonas adhaesiva DSM 7418, whole genome shotgun sequence.</title>
        <authorList>
            <person name="Feng G."/>
            <person name="Zhu H."/>
        </authorList>
    </citation>
    <scope>NUCLEOTIDE SEQUENCE [LARGE SCALE GENOMIC DNA]</scope>
    <source>
        <strain evidence="2 3">DSM 7418</strain>
    </source>
</reference>
<proteinExistence type="predicted"/>
<gene>
    <name evidence="2" type="ORF">COA07_14020</name>
</gene>
<keyword evidence="1" id="KW-0812">Transmembrane</keyword>
<organism evidence="2 3">
    <name type="scientific">Sphingomonas adhaesiva</name>
    <dbReference type="NCBI Taxonomy" id="28212"/>
    <lineage>
        <taxon>Bacteria</taxon>
        <taxon>Pseudomonadati</taxon>
        <taxon>Pseudomonadota</taxon>
        <taxon>Alphaproteobacteria</taxon>
        <taxon>Sphingomonadales</taxon>
        <taxon>Sphingomonadaceae</taxon>
        <taxon>Sphingomonas</taxon>
    </lineage>
</organism>
<evidence type="ECO:0000313" key="2">
    <source>
        <dbReference type="EMBL" id="PCG13618.1"/>
    </source>
</evidence>
<feature type="transmembrane region" description="Helical" evidence="1">
    <location>
        <begin position="84"/>
        <end position="103"/>
    </location>
</feature>
<dbReference type="RefSeq" id="WP_066711593.1">
    <property type="nucleotide sequence ID" value="NZ_JBHIWA010000007.1"/>
</dbReference>
<feature type="transmembrane region" description="Helical" evidence="1">
    <location>
        <begin position="57"/>
        <end position="77"/>
    </location>
</feature>
<keyword evidence="3" id="KW-1185">Reference proteome</keyword>
<dbReference type="EMBL" id="NWVC01000007">
    <property type="protein sequence ID" value="PCG13618.1"/>
    <property type="molecule type" value="Genomic_DNA"/>
</dbReference>
<dbReference type="AlphaFoldDB" id="A0A2A4I663"/>
<keyword evidence="1" id="KW-0472">Membrane</keyword>
<evidence type="ECO:0000256" key="1">
    <source>
        <dbReference type="SAM" id="Phobius"/>
    </source>
</evidence>
<keyword evidence="1" id="KW-1133">Transmembrane helix</keyword>
<evidence type="ECO:0008006" key="4">
    <source>
        <dbReference type="Google" id="ProtNLM"/>
    </source>
</evidence>